<evidence type="ECO:0000313" key="2">
    <source>
        <dbReference type="EMBL" id="QIS24460.1"/>
    </source>
</evidence>
<feature type="domain" description="VOC" evidence="1">
    <location>
        <begin position="1"/>
        <end position="123"/>
    </location>
</feature>
<dbReference type="InterPro" id="IPR037523">
    <property type="entry name" value="VOC_core"/>
</dbReference>
<organism evidence="2 3">
    <name type="scientific">Nocardia terpenica</name>
    <dbReference type="NCBI Taxonomy" id="455432"/>
    <lineage>
        <taxon>Bacteria</taxon>
        <taxon>Bacillati</taxon>
        <taxon>Actinomycetota</taxon>
        <taxon>Actinomycetes</taxon>
        <taxon>Mycobacteriales</taxon>
        <taxon>Nocardiaceae</taxon>
        <taxon>Nocardia</taxon>
    </lineage>
</organism>
<accession>A0A6G9ZG78</accession>
<dbReference type="AlphaFoldDB" id="A0A6G9ZG78"/>
<gene>
    <name evidence="2" type="ORF">F6W96_26755</name>
</gene>
<protein>
    <submittedName>
        <fullName evidence="2">VOC family protein</fullName>
    </submittedName>
</protein>
<dbReference type="EMBL" id="CP046173">
    <property type="protein sequence ID" value="QIS24460.1"/>
    <property type="molecule type" value="Genomic_DNA"/>
</dbReference>
<reference evidence="2 3" key="1">
    <citation type="journal article" date="2019" name="ACS Chem. Biol.">
        <title>Identification and Mobilization of a Cryptic Antibiotic Biosynthesis Gene Locus from a Human-Pathogenic Nocardia Isolate.</title>
        <authorList>
            <person name="Herisse M."/>
            <person name="Ishida K."/>
            <person name="Porter J.L."/>
            <person name="Howden B."/>
            <person name="Hertweck C."/>
            <person name="Stinear T.P."/>
            <person name="Pidot S.J."/>
        </authorList>
    </citation>
    <scope>NUCLEOTIDE SEQUENCE [LARGE SCALE GENOMIC DNA]</scope>
    <source>
        <strain evidence="2 3">AUSMDU00012715</strain>
    </source>
</reference>
<dbReference type="InterPro" id="IPR029068">
    <property type="entry name" value="Glyas_Bleomycin-R_OHBP_Dase"/>
</dbReference>
<proteinExistence type="predicted"/>
<dbReference type="InterPro" id="IPR004360">
    <property type="entry name" value="Glyas_Fos-R_dOase_dom"/>
</dbReference>
<dbReference type="PROSITE" id="PS51819">
    <property type="entry name" value="VOC"/>
    <property type="match status" value="1"/>
</dbReference>
<evidence type="ECO:0000313" key="3">
    <source>
        <dbReference type="Proteomes" id="UP000500953"/>
    </source>
</evidence>
<dbReference type="SUPFAM" id="SSF54593">
    <property type="entry name" value="Glyoxalase/Bleomycin resistance protein/Dihydroxybiphenyl dioxygenase"/>
    <property type="match status" value="1"/>
</dbReference>
<dbReference type="Pfam" id="PF00903">
    <property type="entry name" value="Glyoxalase"/>
    <property type="match status" value="1"/>
</dbReference>
<dbReference type="Proteomes" id="UP000500953">
    <property type="component" value="Chromosome"/>
</dbReference>
<evidence type="ECO:0000259" key="1">
    <source>
        <dbReference type="PROSITE" id="PS51819"/>
    </source>
</evidence>
<name>A0A6G9ZG78_9NOCA</name>
<sequence>MRPQPMISVRDVEKSSRWYQRVLGATSGHGGPEYEQLVIDGQIIMQLHQLDCGHHHGTIGDPHLPVGNGIALWFEADDFDAAVRRIKNFDASITTDVHTNPNSGHREIWLRDLDSYLVVVAGS</sequence>
<dbReference type="Gene3D" id="3.10.180.10">
    <property type="entry name" value="2,3-Dihydroxybiphenyl 1,2-Dioxygenase, domain 1"/>
    <property type="match status" value="1"/>
</dbReference>